<dbReference type="EMBL" id="JAAGWQ010000011">
    <property type="protein sequence ID" value="KAF5679582.1"/>
    <property type="molecule type" value="Genomic_DNA"/>
</dbReference>
<dbReference type="InterPro" id="IPR032466">
    <property type="entry name" value="Metal_Hydrolase"/>
</dbReference>
<evidence type="ECO:0000313" key="3">
    <source>
        <dbReference type="Proteomes" id="UP000567885"/>
    </source>
</evidence>
<sequence>MWSSIANTILNHPDLRDISFIVDHNGSAAPTDFGTLEFANFIRLLESGRLYVKIGALHRRSDNIALMEPVVKAYANAAPNGIVWGSDWPHVNTTIKGLTPTPPIEVNTDEELRLLRSWLTDIEWNKMLVLNPRHAFSVEAW</sequence>
<comment type="caution">
    <text evidence="2">The sequence shown here is derived from an EMBL/GenBank/DDBJ whole genome shotgun (WGS) entry which is preliminary data.</text>
</comment>
<dbReference type="AlphaFoldDB" id="A0A8H5U4E5"/>
<dbReference type="InterPro" id="IPR006680">
    <property type="entry name" value="Amidohydro-rel"/>
</dbReference>
<dbReference type="OrthoDB" id="2135488at2759"/>
<evidence type="ECO:0000313" key="2">
    <source>
        <dbReference type="EMBL" id="KAF5679582.1"/>
    </source>
</evidence>
<protein>
    <submittedName>
        <fullName evidence="2">Amidohydrolase 2</fullName>
    </submittedName>
</protein>
<feature type="domain" description="Amidohydrolase-related" evidence="1">
    <location>
        <begin position="12"/>
        <end position="95"/>
    </location>
</feature>
<name>A0A8H5U4E5_FUSHE</name>
<dbReference type="GO" id="GO:0016787">
    <property type="term" value="F:hydrolase activity"/>
    <property type="evidence" value="ECO:0007669"/>
    <property type="project" value="UniProtKB-KW"/>
</dbReference>
<dbReference type="Gene3D" id="3.20.20.140">
    <property type="entry name" value="Metal-dependent hydrolases"/>
    <property type="match status" value="1"/>
</dbReference>
<dbReference type="Proteomes" id="UP000567885">
    <property type="component" value="Unassembled WGS sequence"/>
</dbReference>
<proteinExistence type="predicted"/>
<dbReference type="Pfam" id="PF04909">
    <property type="entry name" value="Amidohydro_2"/>
    <property type="match status" value="1"/>
</dbReference>
<dbReference type="SUPFAM" id="SSF51556">
    <property type="entry name" value="Metallo-dependent hydrolases"/>
    <property type="match status" value="1"/>
</dbReference>
<reference evidence="2 3" key="1">
    <citation type="submission" date="2020-05" db="EMBL/GenBank/DDBJ databases">
        <title>Identification and distribution of gene clusters putatively required for synthesis of sphingolipid metabolism inhibitors in phylogenetically diverse species of the filamentous fungus Fusarium.</title>
        <authorList>
            <person name="Kim H.-S."/>
            <person name="Busman M."/>
            <person name="Brown D.W."/>
            <person name="Divon H."/>
            <person name="Uhlig S."/>
            <person name="Proctor R.H."/>
        </authorList>
    </citation>
    <scope>NUCLEOTIDE SEQUENCE [LARGE SCALE GENOMIC DNA]</scope>
    <source>
        <strain evidence="2 3">NRRL 20693</strain>
    </source>
</reference>
<evidence type="ECO:0000259" key="1">
    <source>
        <dbReference type="Pfam" id="PF04909"/>
    </source>
</evidence>
<organism evidence="2 3">
    <name type="scientific">Fusarium heterosporum</name>
    <dbReference type="NCBI Taxonomy" id="42747"/>
    <lineage>
        <taxon>Eukaryota</taxon>
        <taxon>Fungi</taxon>
        <taxon>Dikarya</taxon>
        <taxon>Ascomycota</taxon>
        <taxon>Pezizomycotina</taxon>
        <taxon>Sordariomycetes</taxon>
        <taxon>Hypocreomycetidae</taxon>
        <taxon>Hypocreales</taxon>
        <taxon>Nectriaceae</taxon>
        <taxon>Fusarium</taxon>
        <taxon>Fusarium heterosporum species complex</taxon>
    </lineage>
</organism>
<keyword evidence="3" id="KW-1185">Reference proteome</keyword>
<dbReference type="PANTHER" id="PTHR35563">
    <property type="entry name" value="BARREL METAL-DEPENDENT HYDROLASE, PUTATIVE (AFU_ORTHOLOGUE AFUA_1G16240)-RELATED"/>
    <property type="match status" value="1"/>
</dbReference>
<dbReference type="PANTHER" id="PTHR35563:SF2">
    <property type="entry name" value="BARREL METAL-DEPENDENT HYDROLASE, PUTATIVE (AFU_ORTHOLOGUE AFUA_1G16240)-RELATED"/>
    <property type="match status" value="1"/>
</dbReference>
<dbReference type="InterPro" id="IPR052358">
    <property type="entry name" value="Aro_Compnd_Degr_Hydrolases"/>
</dbReference>
<accession>A0A8H5U4E5</accession>
<gene>
    <name evidence="2" type="ORF">FHETE_747</name>
</gene>
<keyword evidence="2" id="KW-0378">Hydrolase</keyword>